<dbReference type="AlphaFoldDB" id="A0A8X6II29"/>
<name>A0A8X6II29_9ARAC</name>
<gene>
    <name evidence="1" type="ORF">TNIN_312161</name>
</gene>
<sequence length="112" mass="12793">MQINSYSLNTLCNLKTQNGFTQGVRERASRLGVDLFHPLENQIKLTNPFDSFKLNANLCLGREIVKRDTPVTVPHSLVMETMNTLYFEPTWLRIFTDISFLPDQPNDSAGVF</sequence>
<organism evidence="1 2">
    <name type="scientific">Trichonephila inaurata madagascariensis</name>
    <dbReference type="NCBI Taxonomy" id="2747483"/>
    <lineage>
        <taxon>Eukaryota</taxon>
        <taxon>Metazoa</taxon>
        <taxon>Ecdysozoa</taxon>
        <taxon>Arthropoda</taxon>
        <taxon>Chelicerata</taxon>
        <taxon>Arachnida</taxon>
        <taxon>Araneae</taxon>
        <taxon>Araneomorphae</taxon>
        <taxon>Entelegynae</taxon>
        <taxon>Araneoidea</taxon>
        <taxon>Nephilidae</taxon>
        <taxon>Trichonephila</taxon>
        <taxon>Trichonephila inaurata</taxon>
    </lineage>
</organism>
<dbReference type="OrthoDB" id="6436721at2759"/>
<evidence type="ECO:0000313" key="2">
    <source>
        <dbReference type="Proteomes" id="UP000886998"/>
    </source>
</evidence>
<evidence type="ECO:0000313" key="1">
    <source>
        <dbReference type="EMBL" id="GFS46061.1"/>
    </source>
</evidence>
<dbReference type="EMBL" id="BMAV01025945">
    <property type="protein sequence ID" value="GFS46061.1"/>
    <property type="molecule type" value="Genomic_DNA"/>
</dbReference>
<accession>A0A8X6II29</accession>
<reference evidence="1" key="1">
    <citation type="submission" date="2020-08" db="EMBL/GenBank/DDBJ databases">
        <title>Multicomponent nature underlies the extraordinary mechanical properties of spider dragline silk.</title>
        <authorList>
            <person name="Kono N."/>
            <person name="Nakamura H."/>
            <person name="Mori M."/>
            <person name="Yoshida Y."/>
            <person name="Ohtoshi R."/>
            <person name="Malay A.D."/>
            <person name="Moran D.A.P."/>
            <person name="Tomita M."/>
            <person name="Numata K."/>
            <person name="Arakawa K."/>
        </authorList>
    </citation>
    <scope>NUCLEOTIDE SEQUENCE</scope>
</reference>
<comment type="caution">
    <text evidence="1">The sequence shown here is derived from an EMBL/GenBank/DDBJ whole genome shotgun (WGS) entry which is preliminary data.</text>
</comment>
<proteinExistence type="predicted"/>
<protein>
    <submittedName>
        <fullName evidence="1">Uncharacterized protein</fullName>
    </submittedName>
</protein>
<keyword evidence="2" id="KW-1185">Reference proteome</keyword>
<dbReference type="Proteomes" id="UP000886998">
    <property type="component" value="Unassembled WGS sequence"/>
</dbReference>